<protein>
    <submittedName>
        <fullName evidence="1">Uncharacterized protein</fullName>
    </submittedName>
</protein>
<evidence type="ECO:0000313" key="2">
    <source>
        <dbReference type="Proteomes" id="UP000214596"/>
    </source>
</evidence>
<accession>A0A227J1M2</accession>
<dbReference type="AlphaFoldDB" id="A0A227J1M2"/>
<dbReference type="Proteomes" id="UP000214596">
    <property type="component" value="Unassembled WGS sequence"/>
</dbReference>
<sequence>SDNGDEIGQIQITPVDWQYRRKVKTIIEELKATTDQFYGVELEYKFPDAGPPVEHDLVIEVSSRSRSIGELDDAAKLVRLWADSNPALTN</sequence>
<comment type="caution">
    <text evidence="1">The sequence shown here is derived from an EMBL/GenBank/DDBJ whole genome shotgun (WGS) entry which is preliminary data.</text>
</comment>
<feature type="non-terminal residue" evidence="1">
    <location>
        <position position="1"/>
    </location>
</feature>
<reference evidence="1 2" key="1">
    <citation type="journal article" date="2017" name="Appl. Environ. Microbiol.">
        <title>Parallel evolution of two clades of a major Atlantic endemic Vibrio parahaemolyticus pathogen lineage by independent acquisition of related pathogenicity islands.</title>
        <authorList>
            <person name="Xu F."/>
            <person name="Gonzalez-Escalona N."/>
            <person name="Drees K.P."/>
            <person name="Sebra R.P."/>
            <person name="Cooper V.S."/>
            <person name="Jones S.H."/>
            <person name="Whistler C.A."/>
        </authorList>
    </citation>
    <scope>NUCLEOTIDE SEQUENCE [LARGE SCALE GENOMIC DNA]</scope>
    <source>
        <strain evidence="1 2">MAVP-3</strain>
    </source>
</reference>
<dbReference type="EMBL" id="NIXT01004442">
    <property type="protein sequence ID" value="OXE28355.1"/>
    <property type="molecule type" value="Genomic_DNA"/>
</dbReference>
<proteinExistence type="predicted"/>
<evidence type="ECO:0000313" key="1">
    <source>
        <dbReference type="EMBL" id="OXE28355.1"/>
    </source>
</evidence>
<gene>
    <name evidence="1" type="ORF">CA163_34355</name>
</gene>
<name>A0A227J1M2_VIBPH</name>
<organism evidence="1 2">
    <name type="scientific">Vibrio parahaemolyticus</name>
    <dbReference type="NCBI Taxonomy" id="670"/>
    <lineage>
        <taxon>Bacteria</taxon>
        <taxon>Pseudomonadati</taxon>
        <taxon>Pseudomonadota</taxon>
        <taxon>Gammaproteobacteria</taxon>
        <taxon>Vibrionales</taxon>
        <taxon>Vibrionaceae</taxon>
        <taxon>Vibrio</taxon>
    </lineage>
</organism>
<feature type="non-terminal residue" evidence="1">
    <location>
        <position position="90"/>
    </location>
</feature>